<dbReference type="GO" id="GO:0004423">
    <property type="term" value="F:iduronate-2-sulfatase activity"/>
    <property type="evidence" value="ECO:0007669"/>
    <property type="project" value="InterPro"/>
</dbReference>
<evidence type="ECO:0000256" key="1">
    <source>
        <dbReference type="ARBA" id="ARBA00001913"/>
    </source>
</evidence>
<evidence type="ECO:0000313" key="9">
    <source>
        <dbReference type="Proteomes" id="UP000318053"/>
    </source>
</evidence>
<evidence type="ECO:0000256" key="4">
    <source>
        <dbReference type="ARBA" id="ARBA00022729"/>
    </source>
</evidence>
<accession>A0A5C5XWR5</accession>
<dbReference type="InterPro" id="IPR035874">
    <property type="entry name" value="IDS"/>
</dbReference>
<organism evidence="8 9">
    <name type="scientific">Allorhodopirellula solitaria</name>
    <dbReference type="NCBI Taxonomy" id="2527987"/>
    <lineage>
        <taxon>Bacteria</taxon>
        <taxon>Pseudomonadati</taxon>
        <taxon>Planctomycetota</taxon>
        <taxon>Planctomycetia</taxon>
        <taxon>Pirellulales</taxon>
        <taxon>Pirellulaceae</taxon>
        <taxon>Allorhodopirellula</taxon>
    </lineage>
</organism>
<evidence type="ECO:0000256" key="6">
    <source>
        <dbReference type="ARBA" id="ARBA00022837"/>
    </source>
</evidence>
<dbReference type="CDD" id="cd16030">
    <property type="entry name" value="iduronate-2-sulfatase"/>
    <property type="match status" value="1"/>
</dbReference>
<comment type="similarity">
    <text evidence="2">Belongs to the sulfatase family.</text>
</comment>
<evidence type="ECO:0000256" key="5">
    <source>
        <dbReference type="ARBA" id="ARBA00022801"/>
    </source>
</evidence>
<evidence type="ECO:0000256" key="3">
    <source>
        <dbReference type="ARBA" id="ARBA00022723"/>
    </source>
</evidence>
<dbReference type="InterPro" id="IPR000917">
    <property type="entry name" value="Sulfatase_N"/>
</dbReference>
<dbReference type="GO" id="GO:0005737">
    <property type="term" value="C:cytoplasm"/>
    <property type="evidence" value="ECO:0007669"/>
    <property type="project" value="TreeGrafter"/>
</dbReference>
<dbReference type="Gene3D" id="3.40.720.10">
    <property type="entry name" value="Alkaline Phosphatase, subunit A"/>
    <property type="match status" value="1"/>
</dbReference>
<gene>
    <name evidence="8" type="ORF">CA85_22400</name>
</gene>
<dbReference type="GO" id="GO:0004065">
    <property type="term" value="F:arylsulfatase activity"/>
    <property type="evidence" value="ECO:0007669"/>
    <property type="project" value="UniProtKB-EC"/>
</dbReference>
<keyword evidence="4" id="KW-0732">Signal</keyword>
<dbReference type="InterPro" id="IPR017850">
    <property type="entry name" value="Alkaline_phosphatase_core_sf"/>
</dbReference>
<feature type="domain" description="Sulfatase N-terminal" evidence="7">
    <location>
        <begin position="61"/>
        <end position="402"/>
    </location>
</feature>
<evidence type="ECO:0000259" key="7">
    <source>
        <dbReference type="Pfam" id="PF00884"/>
    </source>
</evidence>
<dbReference type="EMBL" id="SJPK01000004">
    <property type="protein sequence ID" value="TWT67390.1"/>
    <property type="molecule type" value="Genomic_DNA"/>
</dbReference>
<dbReference type="GO" id="GO:0046872">
    <property type="term" value="F:metal ion binding"/>
    <property type="evidence" value="ECO:0007669"/>
    <property type="project" value="UniProtKB-KW"/>
</dbReference>
<reference evidence="8 9" key="1">
    <citation type="submission" date="2019-02" db="EMBL/GenBank/DDBJ databases">
        <title>Deep-cultivation of Planctomycetes and their phenomic and genomic characterization uncovers novel biology.</title>
        <authorList>
            <person name="Wiegand S."/>
            <person name="Jogler M."/>
            <person name="Boedeker C."/>
            <person name="Pinto D."/>
            <person name="Vollmers J."/>
            <person name="Rivas-Marin E."/>
            <person name="Kohn T."/>
            <person name="Peeters S.H."/>
            <person name="Heuer A."/>
            <person name="Rast P."/>
            <person name="Oberbeckmann S."/>
            <person name="Bunk B."/>
            <person name="Jeske O."/>
            <person name="Meyerdierks A."/>
            <person name="Storesund J.E."/>
            <person name="Kallscheuer N."/>
            <person name="Luecker S."/>
            <person name="Lage O.M."/>
            <person name="Pohl T."/>
            <person name="Merkel B.J."/>
            <person name="Hornburger P."/>
            <person name="Mueller R.-W."/>
            <person name="Bruemmer F."/>
            <person name="Labrenz M."/>
            <person name="Spormann A.M."/>
            <person name="Op Den Camp H."/>
            <person name="Overmann J."/>
            <person name="Amann R."/>
            <person name="Jetten M.S.M."/>
            <person name="Mascher T."/>
            <person name="Medema M.H."/>
            <person name="Devos D.P."/>
            <person name="Kaster A.-K."/>
            <person name="Ovreas L."/>
            <person name="Rohde M."/>
            <person name="Galperin M.Y."/>
            <person name="Jogler C."/>
        </authorList>
    </citation>
    <scope>NUCLEOTIDE SEQUENCE [LARGE SCALE GENOMIC DNA]</scope>
    <source>
        <strain evidence="8 9">CA85</strain>
    </source>
</reference>
<dbReference type="AlphaFoldDB" id="A0A5C5XWR5"/>
<evidence type="ECO:0000256" key="2">
    <source>
        <dbReference type="ARBA" id="ARBA00008779"/>
    </source>
</evidence>
<keyword evidence="5 8" id="KW-0378">Hydrolase</keyword>
<dbReference type="Proteomes" id="UP000318053">
    <property type="component" value="Unassembled WGS sequence"/>
</dbReference>
<protein>
    <submittedName>
        <fullName evidence="8">Arylsulfatase</fullName>
        <ecNumber evidence="8">3.1.6.1</ecNumber>
    </submittedName>
</protein>
<name>A0A5C5XWR5_9BACT</name>
<dbReference type="PANTHER" id="PTHR45953:SF1">
    <property type="entry name" value="IDURONATE 2-SULFATASE"/>
    <property type="match status" value="1"/>
</dbReference>
<evidence type="ECO:0000313" key="8">
    <source>
        <dbReference type="EMBL" id="TWT67390.1"/>
    </source>
</evidence>
<comment type="cofactor">
    <cofactor evidence="1">
        <name>Ca(2+)</name>
        <dbReference type="ChEBI" id="CHEBI:29108"/>
    </cofactor>
</comment>
<sequence length="508" mass="56516">MMPPLMILIFNRRQMCHPGPDGSRRWAVRLLALLLGAFLSGNNRLSGSDAGSEQDAAPTIQNVLLIVSDDLRASALGCYGDPICKTPNIDKLAGQGLLFTHSYCQGTWCAPSRTSFMFSRYQGRGKRTLGEHFQNHGLYSARVGKIFHMRVPGDIIAGTDGQDVPECWTERFNSQGDEAHTPGDYACLNLNIFTDDLEGRQSTKMPHRMFVSVSIDGDGSDQPDHKTASKTIELLQEHRDERFFIAAGFVRPHYPMVAPREYFEPYPWQDMSLPPQVQNDLADIPKLGQSPSRSAKNGIDEYPDNQRRMWTAYYASISFMDAQVGRILEELDRLGLRESTAVVFTSDHGYHLGDHTFWQKSNVHVEVTRVPLIISAPGYESGRTDSIVELVDLYPTVSELAGLPIPEQVQGLSLVPVLEDPSVGIKDGALSFSNGHSWRTKNWAYMRYNDGSAELYDMRRDPGQITNLADDPQYNATLKRMHAGLSARLESTGLTIAQPKSIAPTPAP</sequence>
<keyword evidence="6" id="KW-0106">Calcium</keyword>
<dbReference type="Pfam" id="PF00884">
    <property type="entry name" value="Sulfatase"/>
    <property type="match status" value="1"/>
</dbReference>
<keyword evidence="9" id="KW-1185">Reference proteome</keyword>
<dbReference type="PANTHER" id="PTHR45953">
    <property type="entry name" value="IDURONATE 2-SULFATASE"/>
    <property type="match status" value="1"/>
</dbReference>
<comment type="caution">
    <text evidence="8">The sequence shown here is derived from an EMBL/GenBank/DDBJ whole genome shotgun (WGS) entry which is preliminary data.</text>
</comment>
<dbReference type="EC" id="3.1.6.1" evidence="8"/>
<proteinExistence type="inferred from homology"/>
<keyword evidence="3" id="KW-0479">Metal-binding</keyword>
<dbReference type="SUPFAM" id="SSF53649">
    <property type="entry name" value="Alkaline phosphatase-like"/>
    <property type="match status" value="1"/>
</dbReference>